<dbReference type="Proteomes" id="UP001382455">
    <property type="component" value="Unassembled WGS sequence"/>
</dbReference>
<evidence type="ECO:0000256" key="1">
    <source>
        <dbReference type="SAM" id="Phobius"/>
    </source>
</evidence>
<accession>A0ABU8ESI3</accession>
<keyword evidence="1" id="KW-0812">Transmembrane</keyword>
<protein>
    <submittedName>
        <fullName evidence="2">Uncharacterized protein</fullName>
    </submittedName>
</protein>
<comment type="caution">
    <text evidence="2">The sequence shown here is derived from an EMBL/GenBank/DDBJ whole genome shotgun (WGS) entry which is preliminary data.</text>
</comment>
<organism evidence="2 3">
    <name type="scientific">Pseudoalteromonas spongiae</name>
    <dbReference type="NCBI Taxonomy" id="298657"/>
    <lineage>
        <taxon>Bacteria</taxon>
        <taxon>Pseudomonadati</taxon>
        <taxon>Pseudomonadota</taxon>
        <taxon>Gammaproteobacteria</taxon>
        <taxon>Alteromonadales</taxon>
        <taxon>Pseudoalteromonadaceae</taxon>
        <taxon>Pseudoalteromonas</taxon>
    </lineage>
</organism>
<evidence type="ECO:0000313" key="3">
    <source>
        <dbReference type="Proteomes" id="UP001382455"/>
    </source>
</evidence>
<gene>
    <name evidence="2" type="ORF">WAE96_09625</name>
</gene>
<dbReference type="EMBL" id="JBAWKS010000001">
    <property type="protein sequence ID" value="MEI4549935.1"/>
    <property type="molecule type" value="Genomic_DNA"/>
</dbReference>
<keyword evidence="1" id="KW-0472">Membrane</keyword>
<dbReference type="RefSeq" id="WP_336435303.1">
    <property type="nucleotide sequence ID" value="NZ_JBAWKS010000001.1"/>
</dbReference>
<sequence>MSKLQNYLLDELYRITRFLGLFGCLLGMLSVFDVITLHNNFPLSNWELIELSILIYMTGLLVKLTKKPD</sequence>
<feature type="transmembrane region" description="Helical" evidence="1">
    <location>
        <begin position="12"/>
        <end position="32"/>
    </location>
</feature>
<keyword evidence="1" id="KW-1133">Transmembrane helix</keyword>
<keyword evidence="3" id="KW-1185">Reference proteome</keyword>
<name>A0ABU8ESI3_9GAMM</name>
<proteinExistence type="predicted"/>
<reference evidence="2 3" key="1">
    <citation type="submission" date="2023-12" db="EMBL/GenBank/DDBJ databases">
        <title>Friends and Foes: Symbiotic and Algicidal bacterial influence on Karenia brevis blooms.</title>
        <authorList>
            <person name="Fei C."/>
            <person name="Mohamed A.R."/>
            <person name="Booker A."/>
            <person name="Arshad M."/>
            <person name="Klass S."/>
            <person name="Ahn S."/>
            <person name="Gilbert P.M."/>
            <person name="Heil C.A."/>
            <person name="Martinez J.M."/>
            <person name="Amin S.A."/>
        </authorList>
    </citation>
    <scope>NUCLEOTIDE SEQUENCE [LARGE SCALE GENOMIC DNA]</scope>
    <source>
        <strain evidence="2 3">CE15</strain>
    </source>
</reference>
<evidence type="ECO:0000313" key="2">
    <source>
        <dbReference type="EMBL" id="MEI4549935.1"/>
    </source>
</evidence>